<dbReference type="EC" id="3.1.1.1" evidence="3"/>
<dbReference type="InterPro" id="IPR050266">
    <property type="entry name" value="AB_hydrolase_sf"/>
</dbReference>
<evidence type="ECO:0000259" key="2">
    <source>
        <dbReference type="Pfam" id="PF12697"/>
    </source>
</evidence>
<keyword evidence="1 3" id="KW-0378">Hydrolase</keyword>
<organism evidence="3 4">
    <name type="scientific">Symbiobacterium terraclitae</name>
    <dbReference type="NCBI Taxonomy" id="557451"/>
    <lineage>
        <taxon>Bacteria</taxon>
        <taxon>Bacillati</taxon>
        <taxon>Bacillota</taxon>
        <taxon>Clostridia</taxon>
        <taxon>Eubacteriales</taxon>
        <taxon>Symbiobacteriaceae</taxon>
        <taxon>Symbiobacterium</taxon>
    </lineage>
</organism>
<sequence length="230" mass="24247">MAIAARSSDPVFVRGGPVGCLALHGFGGSPAEIGPILTALAARGLTVSAPLLPGHGATGPALAETRFRHWIRGAEEALQELAGSCTQLHLLGFSMGALIALHLAARRDVGSVCALAAPVLLDDPHALSGRLARYMRGGPPPTALRSLVRLARLVRRELVHVRAPVLAMQGDRDRWIAPDSGAYLVRHVSGTARLCLLEGRGHFVGLERGRDEVAAQVADWITVRAIGCRP</sequence>
<dbReference type="Pfam" id="PF12697">
    <property type="entry name" value="Abhydrolase_6"/>
    <property type="match status" value="1"/>
</dbReference>
<evidence type="ECO:0000313" key="4">
    <source>
        <dbReference type="Proteomes" id="UP001519289"/>
    </source>
</evidence>
<dbReference type="RefSeq" id="WP_209468216.1">
    <property type="nucleotide sequence ID" value="NZ_JAGGLG010000049.1"/>
</dbReference>
<dbReference type="PANTHER" id="PTHR43798:SF31">
    <property type="entry name" value="AB HYDROLASE SUPERFAMILY PROTEIN YCLE"/>
    <property type="match status" value="1"/>
</dbReference>
<accession>A0ABS4JYQ3</accession>
<keyword evidence="4" id="KW-1185">Reference proteome</keyword>
<name>A0ABS4JYQ3_9FIRM</name>
<dbReference type="GO" id="GO:0106435">
    <property type="term" value="F:carboxylesterase activity"/>
    <property type="evidence" value="ECO:0007669"/>
    <property type="project" value="UniProtKB-EC"/>
</dbReference>
<dbReference type="Gene3D" id="3.40.50.1820">
    <property type="entry name" value="alpha/beta hydrolase"/>
    <property type="match status" value="1"/>
</dbReference>
<dbReference type="InterPro" id="IPR000073">
    <property type="entry name" value="AB_hydrolase_1"/>
</dbReference>
<evidence type="ECO:0000256" key="1">
    <source>
        <dbReference type="ARBA" id="ARBA00022801"/>
    </source>
</evidence>
<feature type="domain" description="AB hydrolase-1" evidence="2">
    <location>
        <begin position="22"/>
        <end position="144"/>
    </location>
</feature>
<dbReference type="InterPro" id="IPR029058">
    <property type="entry name" value="AB_hydrolase_fold"/>
</dbReference>
<gene>
    <name evidence="3" type="ORF">J2Z79_003569</name>
</gene>
<dbReference type="PANTHER" id="PTHR43798">
    <property type="entry name" value="MONOACYLGLYCEROL LIPASE"/>
    <property type="match status" value="1"/>
</dbReference>
<comment type="caution">
    <text evidence="3">The sequence shown here is derived from an EMBL/GenBank/DDBJ whole genome shotgun (WGS) entry which is preliminary data.</text>
</comment>
<dbReference type="InterPro" id="IPR012354">
    <property type="entry name" value="Esterase_lipase"/>
</dbReference>
<protein>
    <submittedName>
        <fullName evidence="3">Carboxylesterase</fullName>
        <ecNumber evidence="3">3.1.1.1</ecNumber>
    </submittedName>
</protein>
<dbReference type="EMBL" id="JAGGLG010000049">
    <property type="protein sequence ID" value="MBP2020115.1"/>
    <property type="molecule type" value="Genomic_DNA"/>
</dbReference>
<dbReference type="Proteomes" id="UP001519289">
    <property type="component" value="Unassembled WGS sequence"/>
</dbReference>
<proteinExistence type="predicted"/>
<dbReference type="PIRSF" id="PIRSF017388">
    <property type="entry name" value="Esterase_lipase"/>
    <property type="match status" value="1"/>
</dbReference>
<reference evidence="3 4" key="1">
    <citation type="submission" date="2021-03" db="EMBL/GenBank/DDBJ databases">
        <title>Genomic Encyclopedia of Type Strains, Phase IV (KMG-IV): sequencing the most valuable type-strain genomes for metagenomic binning, comparative biology and taxonomic classification.</title>
        <authorList>
            <person name="Goeker M."/>
        </authorList>
    </citation>
    <scope>NUCLEOTIDE SEQUENCE [LARGE SCALE GENOMIC DNA]</scope>
    <source>
        <strain evidence="3 4">DSM 27138</strain>
    </source>
</reference>
<dbReference type="SUPFAM" id="SSF53474">
    <property type="entry name" value="alpha/beta-Hydrolases"/>
    <property type="match status" value="1"/>
</dbReference>
<evidence type="ECO:0000313" key="3">
    <source>
        <dbReference type="EMBL" id="MBP2020115.1"/>
    </source>
</evidence>